<dbReference type="OrthoDB" id="501320at2"/>
<organism evidence="12 13">
    <name type="scientific">Paenibacillus typhae</name>
    <dbReference type="NCBI Taxonomy" id="1174501"/>
    <lineage>
        <taxon>Bacteria</taxon>
        <taxon>Bacillati</taxon>
        <taxon>Bacillota</taxon>
        <taxon>Bacilli</taxon>
        <taxon>Bacillales</taxon>
        <taxon>Paenibacillaceae</taxon>
        <taxon>Paenibacillus</taxon>
    </lineage>
</organism>
<dbReference type="RefSeq" id="WP_090712351.1">
    <property type="nucleotide sequence ID" value="NZ_CBCSKY010000001.1"/>
</dbReference>
<dbReference type="InterPro" id="IPR015856">
    <property type="entry name" value="ABC_transpr_CbiO/EcfA_su"/>
</dbReference>
<dbReference type="AlphaFoldDB" id="A0A1G8I119"/>
<dbReference type="STRING" id="1174501.SAMN05216192_10391"/>
<dbReference type="SUPFAM" id="SSF52540">
    <property type="entry name" value="P-loop containing nucleoside triphosphate hydrolases"/>
    <property type="match status" value="2"/>
</dbReference>
<dbReference type="PROSITE" id="PS00211">
    <property type="entry name" value="ABC_TRANSPORTER_1"/>
    <property type="match status" value="1"/>
</dbReference>
<dbReference type="PANTHER" id="PTHR43553">
    <property type="entry name" value="HEAVY METAL TRANSPORTER"/>
    <property type="match status" value="1"/>
</dbReference>
<evidence type="ECO:0000256" key="1">
    <source>
        <dbReference type="ARBA" id="ARBA00004202"/>
    </source>
</evidence>
<dbReference type="Proteomes" id="UP000199050">
    <property type="component" value="Unassembled WGS sequence"/>
</dbReference>
<dbReference type="InterPro" id="IPR017871">
    <property type="entry name" value="ABC_transporter-like_CS"/>
</dbReference>
<evidence type="ECO:0000256" key="7">
    <source>
        <dbReference type="ARBA" id="ARBA00022840"/>
    </source>
</evidence>
<dbReference type="PROSITE" id="PS50893">
    <property type="entry name" value="ABC_TRANSPORTER_2"/>
    <property type="match status" value="2"/>
</dbReference>
<evidence type="ECO:0000256" key="2">
    <source>
        <dbReference type="ARBA" id="ARBA00005417"/>
    </source>
</evidence>
<dbReference type="NCBIfam" id="NF010167">
    <property type="entry name" value="PRK13648.1"/>
    <property type="match status" value="2"/>
</dbReference>
<dbReference type="FunFam" id="3.40.50.300:FF:000224">
    <property type="entry name" value="Energy-coupling factor transporter ATP-binding protein EcfA"/>
    <property type="match status" value="1"/>
</dbReference>
<dbReference type="GO" id="GO:0043190">
    <property type="term" value="C:ATP-binding cassette (ABC) transporter complex"/>
    <property type="evidence" value="ECO:0007669"/>
    <property type="project" value="TreeGrafter"/>
</dbReference>
<evidence type="ECO:0000256" key="3">
    <source>
        <dbReference type="ARBA" id="ARBA00022448"/>
    </source>
</evidence>
<dbReference type="Pfam" id="PF12558">
    <property type="entry name" value="DUF3744"/>
    <property type="match status" value="1"/>
</dbReference>
<comment type="similarity">
    <text evidence="2">Belongs to the ABC transporter superfamily.</text>
</comment>
<keyword evidence="3" id="KW-0813">Transport</keyword>
<dbReference type="InterPro" id="IPR003593">
    <property type="entry name" value="AAA+_ATPase"/>
</dbReference>
<evidence type="ECO:0000256" key="6">
    <source>
        <dbReference type="ARBA" id="ARBA00022741"/>
    </source>
</evidence>
<dbReference type="GO" id="GO:0005524">
    <property type="term" value="F:ATP binding"/>
    <property type="evidence" value="ECO:0007669"/>
    <property type="project" value="UniProtKB-KW"/>
</dbReference>
<evidence type="ECO:0000256" key="4">
    <source>
        <dbReference type="ARBA" id="ARBA00022475"/>
    </source>
</evidence>
<keyword evidence="4" id="KW-1003">Cell membrane</keyword>
<name>A0A1G8I119_9BACL</name>
<protein>
    <submittedName>
        <fullName evidence="12">Energy-coupling factor transport system ATP-binding protein</fullName>
    </submittedName>
</protein>
<dbReference type="InterPro" id="IPR027417">
    <property type="entry name" value="P-loop_NTPase"/>
</dbReference>
<evidence type="ECO:0000313" key="13">
    <source>
        <dbReference type="Proteomes" id="UP000199050"/>
    </source>
</evidence>
<comment type="subcellular location">
    <subcellularLocation>
        <location evidence="1">Cell membrane</location>
        <topology evidence="1">Peripheral membrane protein</topology>
    </subcellularLocation>
</comment>
<dbReference type="FunFam" id="3.40.50.300:FF:001422">
    <property type="entry name" value="Cobalt ABC transporter ATP-binding protein"/>
    <property type="match status" value="1"/>
</dbReference>
<dbReference type="InterPro" id="IPR022216">
    <property type="entry name" value="ABC_Co_transporter"/>
</dbReference>
<comment type="function">
    <text evidence="10">Probably part of an ABC transporter complex. Responsible for energy coupling to the transport system.</text>
</comment>
<accession>A0A1G8I119</accession>
<feature type="domain" description="ABC transporter" evidence="11">
    <location>
        <begin position="302"/>
        <end position="535"/>
    </location>
</feature>
<dbReference type="GO" id="GO:0042626">
    <property type="term" value="F:ATPase-coupled transmembrane transporter activity"/>
    <property type="evidence" value="ECO:0007669"/>
    <property type="project" value="TreeGrafter"/>
</dbReference>
<keyword evidence="5" id="KW-0677">Repeat</keyword>
<sequence length="568" mass="62852">MSKAVIEFTDFSFTYRAQQEPTLRGINLSIREGEKVLIVGPSGSGKSTLAHCINGLIPFYYPGETAGSLRIMGQEQQEQSIAALSQTVGTVLQDPDGQFVGLTVGEDIAFVLENAAVPLQEMKERVTAAARAAGIGDLLSASPQELSGGQKQKTMLAGVLAGNVDILLFDEPLASLDPFTGTRTIEHIDRLQRETGKTVIIIEHRLEEVLHRPVDRIIIMNDGVIACDLPPAELLSSGLLAGTGLREPLYLTALRYAGVAVTPDLQPQHPELIRLEGAAQRLEQWVDGYREQSGPAEAVPLLELKEVTFGYERETAVLDKLSLTVNRGEMLAIAGRNGAGKSTVSKLICGFYKPSSGSIWLNGRDIGRDTIKERAERIGFVMQNPNHMLSKTLLYDEVAFGLKLRDVPEELIRERVHGVLRICGLHAFREWPISALSYGQKKRVTIASILVLEPEIIILDEPTAGQDYRHYNEMMEFLRGLSSRGITVIMITHDMHLMLEYAQRAIVLADGKKAGDDRPERILTDRSIVEKANLRETSLYTLALRAGLQQPEELVRTFIAFDREVRRR</sequence>
<dbReference type="GO" id="GO:0016887">
    <property type="term" value="F:ATP hydrolysis activity"/>
    <property type="evidence" value="ECO:0007669"/>
    <property type="project" value="InterPro"/>
</dbReference>
<dbReference type="PANTHER" id="PTHR43553:SF26">
    <property type="entry name" value="ABC TRANSPORTER ATP-BINDING PROTEIN BC_2655-RELATED"/>
    <property type="match status" value="1"/>
</dbReference>
<dbReference type="Gene3D" id="3.40.50.300">
    <property type="entry name" value="P-loop containing nucleotide triphosphate hydrolases"/>
    <property type="match status" value="2"/>
</dbReference>
<feature type="domain" description="ABC transporter" evidence="11">
    <location>
        <begin position="6"/>
        <end position="247"/>
    </location>
</feature>
<keyword evidence="8" id="KW-1278">Translocase</keyword>
<dbReference type="InterPro" id="IPR003439">
    <property type="entry name" value="ABC_transporter-like_ATP-bd"/>
</dbReference>
<dbReference type="GO" id="GO:0015087">
    <property type="term" value="F:cobalt ion transmembrane transporter activity"/>
    <property type="evidence" value="ECO:0007669"/>
    <property type="project" value="UniProtKB-ARBA"/>
</dbReference>
<reference evidence="13" key="1">
    <citation type="submission" date="2016-10" db="EMBL/GenBank/DDBJ databases">
        <authorList>
            <person name="Varghese N."/>
            <person name="Submissions S."/>
        </authorList>
    </citation>
    <scope>NUCLEOTIDE SEQUENCE [LARGE SCALE GENOMIC DNA]</scope>
    <source>
        <strain evidence="13">CGMCC 1.11012</strain>
    </source>
</reference>
<gene>
    <name evidence="12" type="ORF">SAMN05216192_10391</name>
</gene>
<dbReference type="Pfam" id="PF00005">
    <property type="entry name" value="ABC_tran"/>
    <property type="match status" value="2"/>
</dbReference>
<keyword evidence="7 12" id="KW-0067">ATP-binding</keyword>
<evidence type="ECO:0000256" key="10">
    <source>
        <dbReference type="ARBA" id="ARBA00025157"/>
    </source>
</evidence>
<evidence type="ECO:0000259" key="11">
    <source>
        <dbReference type="PROSITE" id="PS50893"/>
    </source>
</evidence>
<keyword evidence="13" id="KW-1185">Reference proteome</keyword>
<evidence type="ECO:0000256" key="9">
    <source>
        <dbReference type="ARBA" id="ARBA00023136"/>
    </source>
</evidence>
<keyword evidence="9" id="KW-0472">Membrane</keyword>
<dbReference type="SMART" id="SM00382">
    <property type="entry name" value="AAA"/>
    <property type="match status" value="2"/>
</dbReference>
<proteinExistence type="inferred from homology"/>
<dbReference type="EMBL" id="FNDX01000003">
    <property type="protein sequence ID" value="SDI12564.1"/>
    <property type="molecule type" value="Genomic_DNA"/>
</dbReference>
<evidence type="ECO:0000256" key="5">
    <source>
        <dbReference type="ARBA" id="ARBA00022737"/>
    </source>
</evidence>
<keyword evidence="6" id="KW-0547">Nucleotide-binding</keyword>
<evidence type="ECO:0000256" key="8">
    <source>
        <dbReference type="ARBA" id="ARBA00022967"/>
    </source>
</evidence>
<evidence type="ECO:0000313" key="12">
    <source>
        <dbReference type="EMBL" id="SDI12564.1"/>
    </source>
</evidence>
<dbReference type="CDD" id="cd03225">
    <property type="entry name" value="ABC_cobalt_CbiO_domain1"/>
    <property type="match status" value="2"/>
</dbReference>
<dbReference type="InterPro" id="IPR050095">
    <property type="entry name" value="ECF_ABC_transporter_ATP-bd"/>
</dbReference>